<organism evidence="2 3">
    <name type="scientific">Prorocentrum cordatum</name>
    <dbReference type="NCBI Taxonomy" id="2364126"/>
    <lineage>
        <taxon>Eukaryota</taxon>
        <taxon>Sar</taxon>
        <taxon>Alveolata</taxon>
        <taxon>Dinophyceae</taxon>
        <taxon>Prorocentrales</taxon>
        <taxon>Prorocentraceae</taxon>
        <taxon>Prorocentrum</taxon>
    </lineage>
</organism>
<feature type="region of interest" description="Disordered" evidence="1">
    <location>
        <begin position="116"/>
        <end position="208"/>
    </location>
</feature>
<dbReference type="EMBL" id="CAUYUJ010008278">
    <property type="protein sequence ID" value="CAK0823446.1"/>
    <property type="molecule type" value="Genomic_DNA"/>
</dbReference>
<feature type="compositionally biased region" description="Low complexity" evidence="1">
    <location>
        <begin position="273"/>
        <end position="287"/>
    </location>
</feature>
<feature type="compositionally biased region" description="Basic and acidic residues" evidence="1">
    <location>
        <begin position="132"/>
        <end position="153"/>
    </location>
</feature>
<feature type="non-terminal residue" evidence="2">
    <location>
        <position position="1"/>
    </location>
</feature>
<proteinExistence type="predicted"/>
<feature type="compositionally biased region" description="Gly residues" evidence="1">
    <location>
        <begin position="288"/>
        <end position="300"/>
    </location>
</feature>
<keyword evidence="3" id="KW-1185">Reference proteome</keyword>
<reference evidence="2" key="1">
    <citation type="submission" date="2023-10" db="EMBL/GenBank/DDBJ databases">
        <authorList>
            <person name="Chen Y."/>
            <person name="Shah S."/>
            <person name="Dougan E. K."/>
            <person name="Thang M."/>
            <person name="Chan C."/>
        </authorList>
    </citation>
    <scope>NUCLEOTIDE SEQUENCE [LARGE SCALE GENOMIC DNA]</scope>
</reference>
<evidence type="ECO:0008006" key="4">
    <source>
        <dbReference type="Google" id="ProtNLM"/>
    </source>
</evidence>
<name>A0ABN9S1W3_9DINO</name>
<evidence type="ECO:0000313" key="2">
    <source>
        <dbReference type="EMBL" id="CAK0823446.1"/>
    </source>
</evidence>
<gene>
    <name evidence="2" type="ORF">PCOR1329_LOCUS24150</name>
</gene>
<evidence type="ECO:0000313" key="3">
    <source>
        <dbReference type="Proteomes" id="UP001189429"/>
    </source>
</evidence>
<comment type="caution">
    <text evidence="2">The sequence shown here is derived from an EMBL/GenBank/DDBJ whole genome shotgun (WGS) entry which is preliminary data.</text>
</comment>
<feature type="compositionally biased region" description="Pro residues" evidence="1">
    <location>
        <begin position="164"/>
        <end position="178"/>
    </location>
</feature>
<protein>
    <recommendedName>
        <fullName evidence="4">SH3 domain-containing protein</fullName>
    </recommendedName>
</protein>
<sequence>VNTAVSTYRDQALLRLRVPPASSLPSPFSASSFPALAGQEYATQAKVEYYSASQGGWILARVEGYNADGTYNLDCKPNVAPDKIRWPGGAKAQAGVGADSLAATIAPNLQPIREVDESMQSSVSVASPPLRELLDATSRDRDRTDLSDRDPRESVGSSHSSAPARPPRPVAPAEPPPVYGNGTPSFGDRARATGSAAPRGGLRPGSGALGSGALGSGALGSGALGSGALGSGALGSSALPRGAAALGTGGSSALGSGALPRGAGALGTGGSSALGSGALPRGSPPGSGRLGGRGSHGRGGQRLPPRGVPMQLVRVMRDDRSGWRFEVNED</sequence>
<feature type="compositionally biased region" description="Gly residues" evidence="1">
    <location>
        <begin position="221"/>
        <end position="233"/>
    </location>
</feature>
<feature type="compositionally biased region" description="Low complexity" evidence="1">
    <location>
        <begin position="234"/>
        <end position="246"/>
    </location>
</feature>
<feature type="region of interest" description="Disordered" evidence="1">
    <location>
        <begin position="221"/>
        <end position="312"/>
    </location>
</feature>
<evidence type="ECO:0000256" key="1">
    <source>
        <dbReference type="SAM" id="MobiDB-lite"/>
    </source>
</evidence>
<dbReference type="Proteomes" id="UP001189429">
    <property type="component" value="Unassembled WGS sequence"/>
</dbReference>
<accession>A0ABN9S1W3</accession>
<feature type="compositionally biased region" description="Low complexity" evidence="1">
    <location>
        <begin position="253"/>
        <end position="263"/>
    </location>
</feature>
<feature type="non-terminal residue" evidence="2">
    <location>
        <position position="330"/>
    </location>
</feature>